<evidence type="ECO:0000313" key="2">
    <source>
        <dbReference type="EMBL" id="TXS90069.1"/>
    </source>
</evidence>
<dbReference type="Proteomes" id="UP000321933">
    <property type="component" value="Unassembled WGS sequence"/>
</dbReference>
<dbReference type="Gene3D" id="3.30.70.60">
    <property type="match status" value="1"/>
</dbReference>
<feature type="transmembrane region" description="Helical" evidence="1">
    <location>
        <begin position="12"/>
        <end position="35"/>
    </location>
</feature>
<dbReference type="AlphaFoldDB" id="A0A5C8ZQR2"/>
<comment type="caution">
    <text evidence="2">The sequence shown here is derived from an EMBL/GenBank/DDBJ whole genome shotgun (WGS) entry which is preliminary data.</text>
</comment>
<dbReference type="InterPro" id="IPR014717">
    <property type="entry name" value="Transl_elong_EF1B/ribsomal_bS6"/>
</dbReference>
<dbReference type="EMBL" id="VRYZ01000007">
    <property type="protein sequence ID" value="TXS90069.1"/>
    <property type="molecule type" value="Genomic_DNA"/>
</dbReference>
<dbReference type="Pfam" id="PF10741">
    <property type="entry name" value="T2SSM_b"/>
    <property type="match status" value="1"/>
</dbReference>
<gene>
    <name evidence="2" type="ORF">FVW59_15825</name>
</gene>
<evidence type="ECO:0000256" key="1">
    <source>
        <dbReference type="SAM" id="Phobius"/>
    </source>
</evidence>
<evidence type="ECO:0000313" key="3">
    <source>
        <dbReference type="Proteomes" id="UP000321933"/>
    </source>
</evidence>
<dbReference type="NCBIfam" id="NF040576">
    <property type="entry name" value="T2SS_GspM_XpsM"/>
    <property type="match status" value="1"/>
</dbReference>
<keyword evidence="1" id="KW-1133">Transmembrane helix</keyword>
<keyword evidence="1" id="KW-0812">Transmembrane</keyword>
<name>A0A5C8ZQR2_9GAMM</name>
<reference evidence="2 3" key="1">
    <citation type="submission" date="2019-08" db="EMBL/GenBank/DDBJ databases">
        <title>Parahaliea maris sp. nov., isolated from the surface seawater.</title>
        <authorList>
            <person name="Liu Y."/>
        </authorList>
    </citation>
    <scope>NUCLEOTIDE SEQUENCE [LARGE SCALE GENOMIC DNA]</scope>
    <source>
        <strain evidence="2 3">S2-26</strain>
    </source>
</reference>
<keyword evidence="3" id="KW-1185">Reference proteome</keyword>
<dbReference type="InterPro" id="IPR034756">
    <property type="entry name" value="T2SSM_b"/>
</dbReference>
<proteinExistence type="predicted"/>
<keyword evidence="1" id="KW-0472">Membrane</keyword>
<accession>A0A5C8ZQR2</accession>
<dbReference type="OrthoDB" id="5732699at2"/>
<protein>
    <submittedName>
        <fullName evidence="2">General secretion pathway protein GspM</fullName>
    </submittedName>
</protein>
<dbReference type="RefSeq" id="WP_148065332.1">
    <property type="nucleotide sequence ID" value="NZ_VRYZ01000007.1"/>
</dbReference>
<organism evidence="2 3">
    <name type="scientific">Parahaliea aestuarii</name>
    <dbReference type="NCBI Taxonomy" id="1852021"/>
    <lineage>
        <taxon>Bacteria</taxon>
        <taxon>Pseudomonadati</taxon>
        <taxon>Pseudomonadota</taxon>
        <taxon>Gammaproteobacteria</taxon>
        <taxon>Cellvibrionales</taxon>
        <taxon>Halieaceae</taxon>
        <taxon>Parahaliea</taxon>
    </lineage>
</organism>
<sequence length="188" mass="20575">MNWFRDNPRDAIFVLLTLALPLVLLLMLIFSLLGMRGDYQGEIERLEPRVARLMGLKNQESVLTEAAAQVDSGVLGLVYPVTDDRASVAASLQKNVRDIFADAGMTISSSQMLPSREDDELEHIPVKVTVVGGVDALDIALAELSNYHPLLMVESMEVYPSRGRAARGAPDTQEITATLQILALRQNG</sequence>